<reference evidence="2" key="1">
    <citation type="submission" date="2018-05" db="EMBL/GenBank/DDBJ databases">
        <title>Draft genome of Mucuna pruriens seed.</title>
        <authorList>
            <person name="Nnadi N.E."/>
            <person name="Vos R."/>
            <person name="Hasami M.H."/>
            <person name="Devisetty U.K."/>
            <person name="Aguiy J.C."/>
        </authorList>
    </citation>
    <scope>NUCLEOTIDE SEQUENCE [LARGE SCALE GENOMIC DNA]</scope>
    <source>
        <strain evidence="2">JCA_2017</strain>
    </source>
</reference>
<organism evidence="2 3">
    <name type="scientific">Mucuna pruriens</name>
    <name type="common">Velvet bean</name>
    <name type="synonym">Dolichos pruriens</name>
    <dbReference type="NCBI Taxonomy" id="157652"/>
    <lineage>
        <taxon>Eukaryota</taxon>
        <taxon>Viridiplantae</taxon>
        <taxon>Streptophyta</taxon>
        <taxon>Embryophyta</taxon>
        <taxon>Tracheophyta</taxon>
        <taxon>Spermatophyta</taxon>
        <taxon>Magnoliopsida</taxon>
        <taxon>eudicotyledons</taxon>
        <taxon>Gunneridae</taxon>
        <taxon>Pentapetalae</taxon>
        <taxon>rosids</taxon>
        <taxon>fabids</taxon>
        <taxon>Fabales</taxon>
        <taxon>Fabaceae</taxon>
        <taxon>Papilionoideae</taxon>
        <taxon>50 kb inversion clade</taxon>
        <taxon>NPAAA clade</taxon>
        <taxon>indigoferoid/millettioid clade</taxon>
        <taxon>Phaseoleae</taxon>
        <taxon>Mucuna</taxon>
    </lineage>
</organism>
<evidence type="ECO:0000313" key="3">
    <source>
        <dbReference type="Proteomes" id="UP000257109"/>
    </source>
</evidence>
<evidence type="ECO:0000313" key="2">
    <source>
        <dbReference type="EMBL" id="RDX72834.1"/>
    </source>
</evidence>
<sequence>VCNRNHLSSTTHRKKSLQPSSKRIVMENFRKKKVHMTYIWLFKTCMMGMRQEECDLEVKIREDVMPQVSKFKYLTSILQNDEKINEDVTHKI</sequence>
<dbReference type="EMBL" id="QJKJ01010743">
    <property type="protein sequence ID" value="RDX72834.1"/>
    <property type="molecule type" value="Genomic_DNA"/>
</dbReference>
<feature type="non-terminal residue" evidence="2">
    <location>
        <position position="1"/>
    </location>
</feature>
<comment type="caution">
    <text evidence="2">The sequence shown here is derived from an EMBL/GenBank/DDBJ whole genome shotgun (WGS) entry which is preliminary data.</text>
</comment>
<dbReference type="OrthoDB" id="1225857at2759"/>
<keyword evidence="3" id="KW-1185">Reference proteome</keyword>
<dbReference type="Proteomes" id="UP000257109">
    <property type="component" value="Unassembled WGS sequence"/>
</dbReference>
<evidence type="ECO:0000256" key="1">
    <source>
        <dbReference type="SAM" id="MobiDB-lite"/>
    </source>
</evidence>
<gene>
    <name evidence="2" type="ORF">CR513_47627</name>
</gene>
<protein>
    <submittedName>
        <fullName evidence="2">Uncharacterized protein</fullName>
    </submittedName>
</protein>
<feature type="compositionally biased region" description="Polar residues" evidence="1">
    <location>
        <begin position="1"/>
        <end position="10"/>
    </location>
</feature>
<proteinExistence type="predicted"/>
<accession>A0A371F3I5</accession>
<name>A0A371F3I5_MUCPR</name>
<dbReference type="AlphaFoldDB" id="A0A371F3I5"/>
<feature type="region of interest" description="Disordered" evidence="1">
    <location>
        <begin position="1"/>
        <end position="22"/>
    </location>
</feature>